<dbReference type="GO" id="GO:0016020">
    <property type="term" value="C:membrane"/>
    <property type="evidence" value="ECO:0007669"/>
    <property type="project" value="TreeGrafter"/>
</dbReference>
<comment type="caution">
    <text evidence="2">The sequence shown here is derived from an EMBL/GenBank/DDBJ whole genome shotgun (WGS) entry which is preliminary data.</text>
</comment>
<dbReference type="PANTHER" id="PTHR10628:SF30">
    <property type="entry name" value="EXO-ALPHA-SIALIDASE"/>
    <property type="match status" value="1"/>
</dbReference>
<dbReference type="SUPFAM" id="SSF50939">
    <property type="entry name" value="Sialidases"/>
    <property type="match status" value="1"/>
</dbReference>
<dbReference type="Pfam" id="PF13088">
    <property type="entry name" value="BNR_2"/>
    <property type="match status" value="1"/>
</dbReference>
<dbReference type="PANTHER" id="PTHR10628">
    <property type="entry name" value="SIALIDASE"/>
    <property type="match status" value="1"/>
</dbReference>
<dbReference type="InterPro" id="IPR011040">
    <property type="entry name" value="Sialidase"/>
</dbReference>
<protein>
    <recommendedName>
        <fullName evidence="1">Sialidase domain-containing protein</fullName>
    </recommendedName>
</protein>
<organism evidence="2">
    <name type="scientific">marine sediment metagenome</name>
    <dbReference type="NCBI Taxonomy" id="412755"/>
    <lineage>
        <taxon>unclassified sequences</taxon>
        <taxon>metagenomes</taxon>
        <taxon>ecological metagenomes</taxon>
    </lineage>
</organism>
<dbReference type="GO" id="GO:0009313">
    <property type="term" value="P:oligosaccharide catabolic process"/>
    <property type="evidence" value="ECO:0007669"/>
    <property type="project" value="TreeGrafter"/>
</dbReference>
<dbReference type="GO" id="GO:0004308">
    <property type="term" value="F:exo-alpha-sialidase activity"/>
    <property type="evidence" value="ECO:0007669"/>
    <property type="project" value="InterPro"/>
</dbReference>
<evidence type="ECO:0000313" key="2">
    <source>
        <dbReference type="EMBL" id="KKK67268.1"/>
    </source>
</evidence>
<dbReference type="InterPro" id="IPR026856">
    <property type="entry name" value="Sialidase_fam"/>
</dbReference>
<name>A0A0F8XEI2_9ZZZZ</name>
<accession>A0A0F8XEI2</accession>
<dbReference type="AlphaFoldDB" id="A0A0F8XEI2"/>
<feature type="domain" description="Sialidase" evidence="1">
    <location>
        <begin position="5"/>
        <end position="274"/>
    </location>
</feature>
<dbReference type="GO" id="GO:0005737">
    <property type="term" value="C:cytoplasm"/>
    <property type="evidence" value="ECO:0007669"/>
    <property type="project" value="TreeGrafter"/>
</dbReference>
<dbReference type="EMBL" id="LAZR01059695">
    <property type="protein sequence ID" value="KKK67268.1"/>
    <property type="molecule type" value="Genomic_DNA"/>
</dbReference>
<sequence>MANYSDDGGRTWTDPLPLKCQDGENLLGSDTPQLVRLPSGNLGMALRGKVTPGKESGYFDKFFESPFHVSTDEGKSWSSPGVFINPSNVYTRGESSSVDGLLCLSDGRLVMPFDRVFGPTPRQEKGWNETLFGEGMATGWASKASFCYAYYSDDEGQSWHRSRNEVHACLDKGMGGSFPMGEPAIAELADGRLILIAWTPLGRMFRSYSTDRGETWLEAEPTDLAVRIGGALSLRRIPGSDDLLIIWCQLSRFESMLGLNRHRLTCAISKDAGVT</sequence>
<reference evidence="2" key="1">
    <citation type="journal article" date="2015" name="Nature">
        <title>Complex archaea that bridge the gap between prokaryotes and eukaryotes.</title>
        <authorList>
            <person name="Spang A."/>
            <person name="Saw J.H."/>
            <person name="Jorgensen S.L."/>
            <person name="Zaremba-Niedzwiedzka K."/>
            <person name="Martijn J."/>
            <person name="Lind A.E."/>
            <person name="van Eijk R."/>
            <person name="Schleper C."/>
            <person name="Guy L."/>
            <person name="Ettema T.J."/>
        </authorList>
    </citation>
    <scope>NUCLEOTIDE SEQUENCE</scope>
</reference>
<gene>
    <name evidence="2" type="ORF">LCGC14_2955780</name>
</gene>
<dbReference type="InterPro" id="IPR036278">
    <property type="entry name" value="Sialidase_sf"/>
</dbReference>
<evidence type="ECO:0000259" key="1">
    <source>
        <dbReference type="Pfam" id="PF13088"/>
    </source>
</evidence>
<dbReference type="Gene3D" id="2.120.10.10">
    <property type="match status" value="1"/>
</dbReference>
<dbReference type="GO" id="GO:0006689">
    <property type="term" value="P:ganglioside catabolic process"/>
    <property type="evidence" value="ECO:0007669"/>
    <property type="project" value="TreeGrafter"/>
</dbReference>
<feature type="non-terminal residue" evidence="2">
    <location>
        <position position="275"/>
    </location>
</feature>
<dbReference type="CDD" id="cd15482">
    <property type="entry name" value="Sialidase_non-viral"/>
    <property type="match status" value="1"/>
</dbReference>
<proteinExistence type="predicted"/>